<dbReference type="Proteomes" id="UP000054279">
    <property type="component" value="Unassembled WGS sequence"/>
</dbReference>
<feature type="domain" description="FAT" evidence="1">
    <location>
        <begin position="1"/>
        <end position="150"/>
    </location>
</feature>
<proteinExistence type="predicted"/>
<dbReference type="GO" id="GO:0005737">
    <property type="term" value="C:cytoplasm"/>
    <property type="evidence" value="ECO:0007669"/>
    <property type="project" value="TreeGrafter"/>
</dbReference>
<name>A0A0C9U231_SPHS4</name>
<dbReference type="SUPFAM" id="SSF48371">
    <property type="entry name" value="ARM repeat"/>
    <property type="match status" value="1"/>
</dbReference>
<dbReference type="InterPro" id="IPR014009">
    <property type="entry name" value="PIK_FAT"/>
</dbReference>
<dbReference type="AlphaFoldDB" id="A0A0C9U231"/>
<dbReference type="PANTHER" id="PTHR11139">
    <property type="entry name" value="ATAXIA TELANGIECTASIA MUTATED ATM -RELATED"/>
    <property type="match status" value="1"/>
</dbReference>
<reference evidence="2 3" key="1">
    <citation type="submission" date="2014-06" db="EMBL/GenBank/DDBJ databases">
        <title>Evolutionary Origins and Diversification of the Mycorrhizal Mutualists.</title>
        <authorList>
            <consortium name="DOE Joint Genome Institute"/>
            <consortium name="Mycorrhizal Genomics Consortium"/>
            <person name="Kohler A."/>
            <person name="Kuo A."/>
            <person name="Nagy L.G."/>
            <person name="Floudas D."/>
            <person name="Copeland A."/>
            <person name="Barry K.W."/>
            <person name="Cichocki N."/>
            <person name="Veneault-Fourrey C."/>
            <person name="LaButti K."/>
            <person name="Lindquist E.A."/>
            <person name="Lipzen A."/>
            <person name="Lundell T."/>
            <person name="Morin E."/>
            <person name="Murat C."/>
            <person name="Riley R."/>
            <person name="Ohm R."/>
            <person name="Sun H."/>
            <person name="Tunlid A."/>
            <person name="Henrissat B."/>
            <person name="Grigoriev I.V."/>
            <person name="Hibbett D.S."/>
            <person name="Martin F."/>
        </authorList>
    </citation>
    <scope>NUCLEOTIDE SEQUENCE [LARGE SCALE GENOMIC DNA]</scope>
    <source>
        <strain evidence="2 3">SS14</strain>
    </source>
</reference>
<dbReference type="GO" id="GO:0005634">
    <property type="term" value="C:nucleus"/>
    <property type="evidence" value="ECO:0007669"/>
    <property type="project" value="TreeGrafter"/>
</dbReference>
<accession>A0A0C9U231</accession>
<dbReference type="PANTHER" id="PTHR11139:SF9">
    <property type="entry name" value="SERINE_THREONINE-PROTEIN KINASE MTOR"/>
    <property type="match status" value="1"/>
</dbReference>
<evidence type="ECO:0000259" key="1">
    <source>
        <dbReference type="PROSITE" id="PS51189"/>
    </source>
</evidence>
<dbReference type="InterPro" id="IPR016024">
    <property type="entry name" value="ARM-type_fold"/>
</dbReference>
<dbReference type="InterPro" id="IPR050517">
    <property type="entry name" value="DDR_Repair_Kinase"/>
</dbReference>
<dbReference type="EMBL" id="KN837796">
    <property type="protein sequence ID" value="KIJ23122.1"/>
    <property type="molecule type" value="Genomic_DNA"/>
</dbReference>
<gene>
    <name evidence="2" type="ORF">M422DRAFT_196325</name>
</gene>
<organism evidence="2 3">
    <name type="scientific">Sphaerobolus stellatus (strain SS14)</name>
    <dbReference type="NCBI Taxonomy" id="990650"/>
    <lineage>
        <taxon>Eukaryota</taxon>
        <taxon>Fungi</taxon>
        <taxon>Dikarya</taxon>
        <taxon>Basidiomycota</taxon>
        <taxon>Agaricomycotina</taxon>
        <taxon>Agaricomycetes</taxon>
        <taxon>Phallomycetidae</taxon>
        <taxon>Geastrales</taxon>
        <taxon>Sphaerobolaceae</taxon>
        <taxon>Sphaerobolus</taxon>
    </lineage>
</organism>
<evidence type="ECO:0000313" key="3">
    <source>
        <dbReference type="Proteomes" id="UP000054279"/>
    </source>
</evidence>
<evidence type="ECO:0000313" key="2">
    <source>
        <dbReference type="EMBL" id="KIJ23122.1"/>
    </source>
</evidence>
<dbReference type="PROSITE" id="PS51189">
    <property type="entry name" value="FAT"/>
    <property type="match status" value="1"/>
</dbReference>
<dbReference type="GO" id="GO:0016242">
    <property type="term" value="P:negative regulation of macroautophagy"/>
    <property type="evidence" value="ECO:0007669"/>
    <property type="project" value="TreeGrafter"/>
</dbReference>
<dbReference type="OrthoDB" id="2969981at2759"/>
<dbReference type="HOGENOM" id="CLU_1741759_0_0_1"/>
<feature type="non-terminal residue" evidence="2">
    <location>
        <position position="150"/>
    </location>
</feature>
<dbReference type="GO" id="GO:0031932">
    <property type="term" value="C:TORC2 complex"/>
    <property type="evidence" value="ECO:0007669"/>
    <property type="project" value="TreeGrafter"/>
</dbReference>
<sequence>MADYCFNLRAYAKALHHRELQFFQEQSHSTIESLIEINAMLRQEDAALGTLNLARQHFDVPNPESWYEKLGQWDDALRIYNGMEEDELDDEAHQAMLLGRLRCLHALGEWTEASQVALQLWSDSDRQLRQQLAPLGAAAAWHTEAWGQLE</sequence>
<dbReference type="GO" id="GO:0031929">
    <property type="term" value="P:TOR signaling"/>
    <property type="evidence" value="ECO:0007669"/>
    <property type="project" value="TreeGrafter"/>
</dbReference>
<keyword evidence="3" id="KW-1185">Reference proteome</keyword>
<dbReference type="GO" id="GO:0004674">
    <property type="term" value="F:protein serine/threonine kinase activity"/>
    <property type="evidence" value="ECO:0007669"/>
    <property type="project" value="TreeGrafter"/>
</dbReference>
<protein>
    <recommendedName>
        <fullName evidence="1">FAT domain-containing protein</fullName>
    </recommendedName>
</protein>
<dbReference type="GO" id="GO:0031931">
    <property type="term" value="C:TORC1 complex"/>
    <property type="evidence" value="ECO:0007669"/>
    <property type="project" value="TreeGrafter"/>
</dbReference>